<evidence type="ECO:0000313" key="2">
    <source>
        <dbReference type="Proteomes" id="UP000028525"/>
    </source>
</evidence>
<keyword evidence="2" id="KW-1185">Reference proteome</keyword>
<dbReference type="STRING" id="29354.IO98_18420"/>
<dbReference type="Proteomes" id="UP000028525">
    <property type="component" value="Unassembled WGS sequence"/>
</dbReference>
<dbReference type="AlphaFoldDB" id="A0A084JGX5"/>
<gene>
    <name evidence="1" type="ORF">IO98_18420</name>
</gene>
<name>A0A084JGX5_9FIRM</name>
<dbReference type="NCBIfam" id="TIGR03309">
    <property type="entry name" value="matur_yqeB"/>
    <property type="match status" value="1"/>
</dbReference>
<dbReference type="OrthoDB" id="9815497at2"/>
<dbReference type="EMBL" id="JPME01000025">
    <property type="protein sequence ID" value="KEZ88209.1"/>
    <property type="molecule type" value="Genomic_DNA"/>
</dbReference>
<organism evidence="1 2">
    <name type="scientific">Lacrimispora celerecrescens</name>
    <dbReference type="NCBI Taxonomy" id="29354"/>
    <lineage>
        <taxon>Bacteria</taxon>
        <taxon>Bacillati</taxon>
        <taxon>Bacillota</taxon>
        <taxon>Clostridia</taxon>
        <taxon>Lachnospirales</taxon>
        <taxon>Lachnospiraceae</taxon>
        <taxon>Lacrimispora</taxon>
    </lineage>
</organism>
<dbReference type="RefSeq" id="WP_084719762.1">
    <property type="nucleotide sequence ID" value="NZ_JPME01000025.1"/>
</dbReference>
<reference evidence="1 2" key="1">
    <citation type="submission" date="2014-07" db="EMBL/GenBank/DDBJ databases">
        <title>Draft genome of Clostridium celerecrescens 152B isolated from sediments associated with methane hydrate from Krishna Godavari basin.</title>
        <authorList>
            <person name="Honkalas V.S."/>
            <person name="Dabir A.P."/>
            <person name="Arora P."/>
            <person name="Dhakephalkar P.K."/>
        </authorList>
    </citation>
    <scope>NUCLEOTIDE SEQUENCE [LARGE SCALE GENOMIC DNA]</scope>
    <source>
        <strain evidence="1 2">152B</strain>
    </source>
</reference>
<accession>A0A084JGX5</accession>
<dbReference type="InterPro" id="IPR017695">
    <property type="entry name" value="Se-dep_Mo_hydrolase_YqeB"/>
</dbReference>
<sequence>MKVLIKGAGDLATGIGCRLKRCGFDLVMTDIAVPTTVRRTVAFSRAVYEGQAKVEDITGVLCHNLEEINEAIARDQVAVVVDEECKIREVWKPDVVVDAIIAKTNLGTRITDADVVVGVGPGFTAGLDCHVVVETKRGHNLGRCIWEGSAFPNTGVPGMIGGYDKERIIRATADGTFKGQVMIGDLVEKGDLVGYSGDAPIYALVGGVVRGLLQDGVTVTKGMKSGDIDPRGNAQNCYTISDKATSIGGGVLEGILSMKKKKGAAEKREK</sequence>
<comment type="caution">
    <text evidence="1">The sequence shown here is derived from an EMBL/GenBank/DDBJ whole genome shotgun (WGS) entry which is preliminary data.</text>
</comment>
<evidence type="ECO:0000313" key="1">
    <source>
        <dbReference type="EMBL" id="KEZ88209.1"/>
    </source>
</evidence>
<protein>
    <submittedName>
        <fullName evidence="1">Molybdenum hydroxylase</fullName>
    </submittedName>
</protein>
<proteinExistence type="predicted"/>